<keyword evidence="2" id="KW-1185">Reference proteome</keyword>
<dbReference type="SUPFAM" id="SSF50386">
    <property type="entry name" value="STI-like"/>
    <property type="match status" value="1"/>
</dbReference>
<organism evidence="1 2">
    <name type="scientific">Salix brachista</name>
    <dbReference type="NCBI Taxonomy" id="2182728"/>
    <lineage>
        <taxon>Eukaryota</taxon>
        <taxon>Viridiplantae</taxon>
        <taxon>Streptophyta</taxon>
        <taxon>Embryophyta</taxon>
        <taxon>Tracheophyta</taxon>
        <taxon>Spermatophyta</taxon>
        <taxon>Magnoliopsida</taxon>
        <taxon>eudicotyledons</taxon>
        <taxon>Gunneridae</taxon>
        <taxon>Pentapetalae</taxon>
        <taxon>rosids</taxon>
        <taxon>fabids</taxon>
        <taxon>Malpighiales</taxon>
        <taxon>Salicaceae</taxon>
        <taxon>Saliceae</taxon>
        <taxon>Salix</taxon>
    </lineage>
</organism>
<reference evidence="2" key="1">
    <citation type="journal article" date="2019" name="Gigascience">
        <title>De novo genome assembly of the endangered Acer yangbiense, a plant species with extremely small populations endemic to Yunnan Province, China.</title>
        <authorList>
            <person name="Yang J."/>
            <person name="Wariss H.M."/>
            <person name="Tao L."/>
            <person name="Zhang R."/>
            <person name="Yun Q."/>
            <person name="Hollingsworth P."/>
            <person name="Dao Z."/>
            <person name="Luo G."/>
            <person name="Guo H."/>
            <person name="Ma Y."/>
            <person name="Sun W."/>
        </authorList>
    </citation>
    <scope>NUCLEOTIDE SEQUENCE [LARGE SCALE GENOMIC DNA]</scope>
    <source>
        <strain evidence="2">cv. br00</strain>
    </source>
</reference>
<name>A0A5N5N2D0_9ROSI</name>
<dbReference type="Gene3D" id="2.80.10.50">
    <property type="match status" value="1"/>
</dbReference>
<proteinExistence type="predicted"/>
<evidence type="ECO:0000313" key="1">
    <source>
        <dbReference type="EMBL" id="KAB5560773.1"/>
    </source>
</evidence>
<dbReference type="Proteomes" id="UP000326939">
    <property type="component" value="Chromosome 4"/>
</dbReference>
<sequence>MTEERIWFTSAILRVDRLQCSQPDLQERHGSQQHRNQLMRYVAVLDIVGEELKADTEYYILPVLRGGGGGLTMISIGFQL</sequence>
<accession>A0A5N5N2D0</accession>
<comment type="caution">
    <text evidence="1">The sequence shown here is derived from an EMBL/GenBank/DDBJ whole genome shotgun (WGS) entry which is preliminary data.</text>
</comment>
<protein>
    <submittedName>
        <fullName evidence="1">Uncharacterized protein</fullName>
    </submittedName>
</protein>
<dbReference type="InterPro" id="IPR002160">
    <property type="entry name" value="Prot_inh_Kunz-lg"/>
</dbReference>
<dbReference type="EMBL" id="VDCV01000004">
    <property type="protein sequence ID" value="KAB5560773.1"/>
    <property type="molecule type" value="Genomic_DNA"/>
</dbReference>
<gene>
    <name evidence="1" type="ORF">DKX38_005730</name>
</gene>
<dbReference type="InterPro" id="IPR011065">
    <property type="entry name" value="Kunitz_inhibitor_STI-like_sf"/>
</dbReference>
<dbReference type="Pfam" id="PF00197">
    <property type="entry name" value="Kunitz_legume"/>
    <property type="match status" value="1"/>
</dbReference>
<dbReference type="AlphaFoldDB" id="A0A5N5N2D0"/>
<evidence type="ECO:0000313" key="2">
    <source>
        <dbReference type="Proteomes" id="UP000326939"/>
    </source>
</evidence>
<dbReference type="GO" id="GO:0004866">
    <property type="term" value="F:endopeptidase inhibitor activity"/>
    <property type="evidence" value="ECO:0007669"/>
    <property type="project" value="InterPro"/>
</dbReference>